<evidence type="ECO:0000313" key="2">
    <source>
        <dbReference type="Proteomes" id="UP000789572"/>
    </source>
</evidence>
<keyword evidence="2" id="KW-1185">Reference proteome</keyword>
<dbReference type="EMBL" id="CAJVPJ010002741">
    <property type="protein sequence ID" value="CAG8628310.1"/>
    <property type="molecule type" value="Genomic_DNA"/>
</dbReference>
<organism evidence="1 2">
    <name type="scientific">Paraglomus occultum</name>
    <dbReference type="NCBI Taxonomy" id="144539"/>
    <lineage>
        <taxon>Eukaryota</taxon>
        <taxon>Fungi</taxon>
        <taxon>Fungi incertae sedis</taxon>
        <taxon>Mucoromycota</taxon>
        <taxon>Glomeromycotina</taxon>
        <taxon>Glomeromycetes</taxon>
        <taxon>Paraglomerales</taxon>
        <taxon>Paraglomeraceae</taxon>
        <taxon>Paraglomus</taxon>
    </lineage>
</organism>
<accession>A0A9N9GVI6</accession>
<proteinExistence type="predicted"/>
<comment type="caution">
    <text evidence="1">The sequence shown here is derived from an EMBL/GenBank/DDBJ whole genome shotgun (WGS) entry which is preliminary data.</text>
</comment>
<reference evidence="1" key="1">
    <citation type="submission" date="2021-06" db="EMBL/GenBank/DDBJ databases">
        <authorList>
            <person name="Kallberg Y."/>
            <person name="Tangrot J."/>
            <person name="Rosling A."/>
        </authorList>
    </citation>
    <scope>NUCLEOTIDE SEQUENCE</scope>
    <source>
        <strain evidence="1">IA702</strain>
    </source>
</reference>
<gene>
    <name evidence="1" type="ORF">POCULU_LOCUS8762</name>
</gene>
<dbReference type="AlphaFoldDB" id="A0A9N9GVI6"/>
<sequence>MVGVSATHIKGGLPISRKLNGPIYDRYVTDFKSLLKEFPDFFKPVVLVFCDDMSLINLTPFKQKLSAYGIRHKILDVTSKKEATEIVQTFASFGGDSPKLIFLDNAYEAGINFRVSPLNILATGVGSMEITLDENGNKKTVIGDCTIGSYTQQRGRTSRNSNDPPSVFAALSTVFGN</sequence>
<protein>
    <submittedName>
        <fullName evidence="1">10503_t:CDS:1</fullName>
    </submittedName>
</protein>
<dbReference type="Proteomes" id="UP000789572">
    <property type="component" value="Unassembled WGS sequence"/>
</dbReference>
<evidence type="ECO:0000313" key="1">
    <source>
        <dbReference type="EMBL" id="CAG8628310.1"/>
    </source>
</evidence>
<name>A0A9N9GVI6_9GLOM</name>